<sequence>MINSTIATTAFNQAGLDAMGAASGQLAAQWAEGAASYDANAMTLTTAGGTRWHAMVGGTLLWRDQGAPELTDAAGNALTGVVAVLRFHPQAALRLRRLIGQRYDGRTDDRASRPVPFFAAIRGAAMPPSSEAPQAAHAASTGTPLVAGTLTFHDDQGAIVDPVAVACLHRDLMRAFSALRKNDAGPAGDLDSGTSSPGGIGAVCALANGVRVSMVDIFGGPWVQRTGRVGLRIGSGGALGAGPHDWPEGTVQAAATDPGDLRFGFSPEGALGTAGLSRPAFPATPFPAGSAAPVLPRQFFRVVAVHTELHLLGNRSAGAIDGIEGADEATRLEPAPTVRDGESLELLVDGQATAGAITEAVSGSAFALAASPTLADNVAFPPNRTARWPAVPAVVGTAEDLAPAQSARARNEAMAAYAGSSPDVVLSWPAGALPVGAHVRAFPRVDPGPAIVPLAELDFARRGDGGATVAAAGATAILLRDPYRVGANPRPGTPRLRFDLLIVARGPAGVQTRLLGGLDVPVGTGATAPARPPVTNALSAMPLDRRGLAPSPRLGLPPTAPAAGSDPILAALGEAAPRESPRFRTMARAESVVAAHDGTAWTAVLTAGFLDGRVVRGDARLGNPGNDAGSEDHAPGLRATGRLALDLARAALRRTHHLARRLPELDSSRWNAPSAAGTGTVSGAILQNVAETCESPELSLVPESTVHGLPSDWNGVVSALGSSLPSLPAPTAGDRWVAEVRREAFAAKHGRRDTQWSLRWAIGHARRLVYIETPLFGATADGTGAHEVDLVALLATRLAAARDLRVIVAVPKRIPFGPGYESFAQRFYLLRNAALATLQAAAPGRIALYHPVGFPGRPEVIRGTVAVIDDVWALVGASSLSRRGLTLDGSIDAVLTDRAFHDGASIAIRDLRRRAMARTLSLSAPAATTTANASWVRTRDPRAAFTLVSEILARGGDGLIEPLWPGLPETELPALPRTIADPDGRGFPTILATFADLLAGLGPSRV</sequence>
<feature type="region of interest" description="Disordered" evidence="1">
    <location>
        <begin position="546"/>
        <end position="566"/>
    </location>
</feature>
<evidence type="ECO:0000256" key="1">
    <source>
        <dbReference type="SAM" id="MobiDB-lite"/>
    </source>
</evidence>
<evidence type="ECO:0008006" key="4">
    <source>
        <dbReference type="Google" id="ProtNLM"/>
    </source>
</evidence>
<dbReference type="EMBL" id="CP089983">
    <property type="protein sequence ID" value="WXB07002.1"/>
    <property type="molecule type" value="Genomic_DNA"/>
</dbReference>
<reference evidence="2" key="1">
    <citation type="submission" date="2021-12" db="EMBL/GenBank/DDBJ databases">
        <title>Discovery of the Pendulisporaceae a myxobacterial family with distinct sporulation behavior and unique specialized metabolism.</title>
        <authorList>
            <person name="Garcia R."/>
            <person name="Popoff A."/>
            <person name="Bader C.D."/>
            <person name="Loehr J."/>
            <person name="Walesch S."/>
            <person name="Walt C."/>
            <person name="Boldt J."/>
            <person name="Bunk B."/>
            <person name="Haeckl F.J.F.P.J."/>
            <person name="Gunesch A.P."/>
            <person name="Birkelbach J."/>
            <person name="Nuebel U."/>
            <person name="Pietschmann T."/>
            <person name="Bach T."/>
            <person name="Mueller R."/>
        </authorList>
    </citation>
    <scope>NUCLEOTIDE SEQUENCE</scope>
    <source>
        <strain evidence="2">MSr11367</strain>
    </source>
</reference>
<dbReference type="Proteomes" id="UP001374803">
    <property type="component" value="Chromosome"/>
</dbReference>
<keyword evidence="3" id="KW-1185">Reference proteome</keyword>
<accession>A0ABZ2LE35</accession>
<gene>
    <name evidence="2" type="ORF">LVJ94_07120</name>
</gene>
<evidence type="ECO:0000313" key="3">
    <source>
        <dbReference type="Proteomes" id="UP001374803"/>
    </source>
</evidence>
<protein>
    <recommendedName>
        <fullName evidence="4">PLD phosphodiesterase domain-containing protein</fullName>
    </recommendedName>
</protein>
<name>A0ABZ2LE35_9BACT</name>
<organism evidence="2 3">
    <name type="scientific">Pendulispora rubella</name>
    <dbReference type="NCBI Taxonomy" id="2741070"/>
    <lineage>
        <taxon>Bacteria</taxon>
        <taxon>Pseudomonadati</taxon>
        <taxon>Myxococcota</taxon>
        <taxon>Myxococcia</taxon>
        <taxon>Myxococcales</taxon>
        <taxon>Sorangiineae</taxon>
        <taxon>Pendulisporaceae</taxon>
        <taxon>Pendulispora</taxon>
    </lineage>
</organism>
<proteinExistence type="predicted"/>
<evidence type="ECO:0000313" key="2">
    <source>
        <dbReference type="EMBL" id="WXB07002.1"/>
    </source>
</evidence>
<dbReference type="SUPFAM" id="SSF56024">
    <property type="entry name" value="Phospholipase D/nuclease"/>
    <property type="match status" value="1"/>
</dbReference>
<dbReference type="RefSeq" id="WP_394836663.1">
    <property type="nucleotide sequence ID" value="NZ_CP089929.1"/>
</dbReference>